<dbReference type="AlphaFoldDB" id="A0A834HZP5"/>
<name>A0A834HZP5_RHYFE</name>
<dbReference type="EMBL" id="JAACXV010014345">
    <property type="protein sequence ID" value="KAF7268120.1"/>
    <property type="molecule type" value="Genomic_DNA"/>
</dbReference>
<proteinExistence type="predicted"/>
<evidence type="ECO:0000313" key="2">
    <source>
        <dbReference type="Proteomes" id="UP000625711"/>
    </source>
</evidence>
<keyword evidence="2" id="KW-1185">Reference proteome</keyword>
<gene>
    <name evidence="1" type="ORF">GWI33_018726</name>
</gene>
<reference evidence="1" key="1">
    <citation type="submission" date="2020-08" db="EMBL/GenBank/DDBJ databases">
        <title>Genome sequencing and assembly of the red palm weevil Rhynchophorus ferrugineus.</title>
        <authorList>
            <person name="Dias G.B."/>
            <person name="Bergman C.M."/>
            <person name="Manee M."/>
        </authorList>
    </citation>
    <scope>NUCLEOTIDE SEQUENCE</scope>
    <source>
        <strain evidence="1">AA-2017</strain>
        <tissue evidence="1">Whole larva</tissue>
    </source>
</reference>
<protein>
    <submittedName>
        <fullName evidence="1">Uncharacterized protein</fullName>
    </submittedName>
</protein>
<evidence type="ECO:0000313" key="1">
    <source>
        <dbReference type="EMBL" id="KAF7268120.1"/>
    </source>
</evidence>
<sequence length="100" mass="11391">MDPMHAKAKDQPKKLLSWPGIQPFLLAHEANTTTARPPDNPPTNKTKAFVLISETYRVISGPQHKKYNNVRATLHKAARNDMVKKNWVATMNEGTRYPRI</sequence>
<comment type="caution">
    <text evidence="1">The sequence shown here is derived from an EMBL/GenBank/DDBJ whole genome shotgun (WGS) entry which is preliminary data.</text>
</comment>
<organism evidence="1 2">
    <name type="scientific">Rhynchophorus ferrugineus</name>
    <name type="common">Red palm weevil</name>
    <name type="synonym">Curculio ferrugineus</name>
    <dbReference type="NCBI Taxonomy" id="354439"/>
    <lineage>
        <taxon>Eukaryota</taxon>
        <taxon>Metazoa</taxon>
        <taxon>Ecdysozoa</taxon>
        <taxon>Arthropoda</taxon>
        <taxon>Hexapoda</taxon>
        <taxon>Insecta</taxon>
        <taxon>Pterygota</taxon>
        <taxon>Neoptera</taxon>
        <taxon>Endopterygota</taxon>
        <taxon>Coleoptera</taxon>
        <taxon>Polyphaga</taxon>
        <taxon>Cucujiformia</taxon>
        <taxon>Curculionidae</taxon>
        <taxon>Dryophthorinae</taxon>
        <taxon>Rhynchophorus</taxon>
    </lineage>
</organism>
<dbReference type="Proteomes" id="UP000625711">
    <property type="component" value="Unassembled WGS sequence"/>
</dbReference>
<accession>A0A834HZP5</accession>